<evidence type="ECO:0000256" key="1">
    <source>
        <dbReference type="SAM" id="Phobius"/>
    </source>
</evidence>
<dbReference type="EMBL" id="CP116942">
    <property type="protein sequence ID" value="WCO65712.1"/>
    <property type="molecule type" value="Genomic_DNA"/>
</dbReference>
<keyword evidence="1" id="KW-0812">Transmembrane</keyword>
<evidence type="ECO:0000313" key="3">
    <source>
        <dbReference type="Proteomes" id="UP001216390"/>
    </source>
</evidence>
<organism evidence="2 3">
    <name type="scientific">Iamia majanohamensis</name>
    <dbReference type="NCBI Taxonomy" id="467976"/>
    <lineage>
        <taxon>Bacteria</taxon>
        <taxon>Bacillati</taxon>
        <taxon>Actinomycetota</taxon>
        <taxon>Acidimicrobiia</taxon>
        <taxon>Acidimicrobiales</taxon>
        <taxon>Iamiaceae</taxon>
        <taxon>Iamia</taxon>
    </lineage>
</organism>
<dbReference type="KEGG" id="ima:PO878_14500"/>
<reference evidence="2" key="1">
    <citation type="submission" date="2023-01" db="EMBL/GenBank/DDBJ databases">
        <title>The diversity of Class Acidimicrobiia in South China Sea sediment environments and the proposal of Iamia marina sp. nov., a novel species of the genus Iamia.</title>
        <authorList>
            <person name="He Y."/>
            <person name="Tian X."/>
        </authorList>
    </citation>
    <scope>NUCLEOTIDE SEQUENCE</scope>
    <source>
        <strain evidence="2">DSM 19957</strain>
    </source>
</reference>
<dbReference type="RefSeq" id="WP_272735239.1">
    <property type="nucleotide sequence ID" value="NZ_CP116942.1"/>
</dbReference>
<dbReference type="AlphaFoldDB" id="A0AAE9Y408"/>
<gene>
    <name evidence="2" type="ORF">PO878_14500</name>
</gene>
<sequence length="366" mass="38404">MRRTRPRPPTRHRRLARPLAALAVVGAAVLLGAGPALACGGLVGENGTIALVRTTTLAAYHDGVERYVTSFEFTGEGEEVGSLVPLPDVPTEVERGGDWTLQRLQQEVAPPAAAEEQVAASAADGVEVLDEVEIDALDITILRGGADEVGAWATDNGFLLTPDSPEVLRHYAERSPVFMAARFDAGRAAALGQQAGDGTPIMLTIPTDQPWVPLRILGLGLDADQTVEADVFLLTDDQPQLLAGGEGLSLDRSEAAGAPLLADLRSDEGMDWVPEHMWFTHLPLEAEAGDLDYDLAVSTDADTPPSVEDAGVPTRQAAAVTAPEGRGLPWWPLAAGVLAAGAVVATASVLRVMTATPVRVTTEGDR</sequence>
<dbReference type="InterPro" id="IPR019283">
    <property type="entry name" value="DUF2330"/>
</dbReference>
<proteinExistence type="predicted"/>
<dbReference type="Pfam" id="PF10092">
    <property type="entry name" value="DUF2330"/>
    <property type="match status" value="1"/>
</dbReference>
<feature type="transmembrane region" description="Helical" evidence="1">
    <location>
        <begin position="330"/>
        <end position="350"/>
    </location>
</feature>
<keyword evidence="1" id="KW-0472">Membrane</keyword>
<dbReference type="Proteomes" id="UP001216390">
    <property type="component" value="Chromosome"/>
</dbReference>
<keyword evidence="3" id="KW-1185">Reference proteome</keyword>
<keyword evidence="1" id="KW-1133">Transmembrane helix</keyword>
<protein>
    <submittedName>
        <fullName evidence="2">DUF2330 domain-containing protein</fullName>
    </submittedName>
</protein>
<evidence type="ECO:0000313" key="2">
    <source>
        <dbReference type="EMBL" id="WCO65712.1"/>
    </source>
</evidence>
<accession>A0AAE9Y408</accession>
<name>A0AAE9Y408_9ACTN</name>